<dbReference type="PROSITE" id="PS00374">
    <property type="entry name" value="MGMT"/>
    <property type="match status" value="1"/>
</dbReference>
<organism evidence="12 13">
    <name type="scientific">Succinivibrio dextrinosolvens DSM 3072</name>
    <dbReference type="NCBI Taxonomy" id="1123324"/>
    <lineage>
        <taxon>Bacteria</taxon>
        <taxon>Pseudomonadati</taxon>
        <taxon>Pseudomonadota</taxon>
        <taxon>Gammaproteobacteria</taxon>
        <taxon>Aeromonadales</taxon>
        <taxon>Succinivibrionaceae</taxon>
        <taxon>Succinivibrio</taxon>
    </lineage>
</organism>
<reference evidence="13" key="1">
    <citation type="submission" date="2017-02" db="EMBL/GenBank/DDBJ databases">
        <authorList>
            <person name="Varghese N."/>
            <person name="Submissions S."/>
        </authorList>
    </citation>
    <scope>NUCLEOTIDE SEQUENCE [LARGE SCALE GENOMIC DNA]</scope>
    <source>
        <strain evidence="13">DSM 3072</strain>
    </source>
</reference>
<comment type="catalytic activity">
    <reaction evidence="1 9">
        <text>a 4-O-methyl-thymidine in DNA + L-cysteinyl-[protein] = a thymidine in DNA + S-methyl-L-cysteinyl-[protein]</text>
        <dbReference type="Rhea" id="RHEA:53428"/>
        <dbReference type="Rhea" id="RHEA-COMP:10131"/>
        <dbReference type="Rhea" id="RHEA-COMP:10132"/>
        <dbReference type="Rhea" id="RHEA-COMP:13555"/>
        <dbReference type="Rhea" id="RHEA-COMP:13556"/>
        <dbReference type="ChEBI" id="CHEBI:29950"/>
        <dbReference type="ChEBI" id="CHEBI:82612"/>
        <dbReference type="ChEBI" id="CHEBI:137386"/>
        <dbReference type="ChEBI" id="CHEBI:137387"/>
        <dbReference type="EC" id="2.1.1.63"/>
    </reaction>
</comment>
<dbReference type="PANTHER" id="PTHR10815:SF13">
    <property type="entry name" value="METHYLATED-DNA--PROTEIN-CYSTEINE METHYLTRANSFERASE"/>
    <property type="match status" value="1"/>
</dbReference>
<keyword evidence="6 9" id="KW-0227">DNA damage</keyword>
<evidence type="ECO:0000256" key="1">
    <source>
        <dbReference type="ARBA" id="ARBA00001286"/>
    </source>
</evidence>
<evidence type="ECO:0000256" key="9">
    <source>
        <dbReference type="HAMAP-Rule" id="MF_00772"/>
    </source>
</evidence>
<comment type="catalytic activity">
    <reaction evidence="8 9">
        <text>a 6-O-methyl-2'-deoxyguanosine in DNA + L-cysteinyl-[protein] = S-methyl-L-cysteinyl-[protein] + a 2'-deoxyguanosine in DNA</text>
        <dbReference type="Rhea" id="RHEA:24000"/>
        <dbReference type="Rhea" id="RHEA-COMP:10131"/>
        <dbReference type="Rhea" id="RHEA-COMP:10132"/>
        <dbReference type="Rhea" id="RHEA-COMP:11367"/>
        <dbReference type="Rhea" id="RHEA-COMP:11368"/>
        <dbReference type="ChEBI" id="CHEBI:29950"/>
        <dbReference type="ChEBI" id="CHEBI:82612"/>
        <dbReference type="ChEBI" id="CHEBI:85445"/>
        <dbReference type="ChEBI" id="CHEBI:85448"/>
        <dbReference type="EC" id="2.1.1.63"/>
    </reaction>
</comment>
<dbReference type="FunFam" id="1.10.10.10:FF:000214">
    <property type="entry name" value="Methylated-DNA--protein-cysteine methyltransferase"/>
    <property type="match status" value="1"/>
</dbReference>
<dbReference type="GO" id="GO:0006307">
    <property type="term" value="P:DNA alkylation repair"/>
    <property type="evidence" value="ECO:0007669"/>
    <property type="project" value="UniProtKB-UniRule"/>
</dbReference>
<evidence type="ECO:0000256" key="8">
    <source>
        <dbReference type="ARBA" id="ARBA00049348"/>
    </source>
</evidence>
<evidence type="ECO:0000256" key="5">
    <source>
        <dbReference type="ARBA" id="ARBA00022679"/>
    </source>
</evidence>
<dbReference type="EC" id="2.1.1.63" evidence="9"/>
<dbReference type="Proteomes" id="UP000242432">
    <property type="component" value="Unassembled WGS sequence"/>
</dbReference>
<evidence type="ECO:0000256" key="7">
    <source>
        <dbReference type="ARBA" id="ARBA00023204"/>
    </source>
</evidence>
<accession>A0A1T4V5B6</accession>
<evidence type="ECO:0000259" key="11">
    <source>
        <dbReference type="Pfam" id="PF02870"/>
    </source>
</evidence>
<dbReference type="InterPro" id="IPR008332">
    <property type="entry name" value="MethylG_MeTrfase_N"/>
</dbReference>
<keyword evidence="3 9" id="KW-0963">Cytoplasm</keyword>
<evidence type="ECO:0000313" key="12">
    <source>
        <dbReference type="EMBL" id="SKA59741.1"/>
    </source>
</evidence>
<dbReference type="RefSeq" id="WP_078928281.1">
    <property type="nucleotide sequence ID" value="NZ_FUXX01000008.1"/>
</dbReference>
<evidence type="ECO:0000256" key="2">
    <source>
        <dbReference type="ARBA" id="ARBA00008711"/>
    </source>
</evidence>
<comment type="similarity">
    <text evidence="2 9">Belongs to the MGMT family.</text>
</comment>
<comment type="function">
    <text evidence="9">Involved in the cellular defense against the biological effects of O6-methylguanine (O6-MeG) and O4-methylthymine (O4-MeT) in DNA. Repairs the methylated nucleobase in DNA by stoichiometrically transferring the methyl group to a cysteine residue in the enzyme. This is a suicide reaction: the enzyme is irreversibly inactivated.</text>
</comment>
<feature type="domain" description="Methylguanine DNA methyltransferase ribonuclease-like" evidence="11">
    <location>
        <begin position="5"/>
        <end position="65"/>
    </location>
</feature>
<gene>
    <name evidence="12" type="ORF">SAMN02745213_00734</name>
</gene>
<dbReference type="InterPro" id="IPR036388">
    <property type="entry name" value="WH-like_DNA-bd_sf"/>
</dbReference>
<dbReference type="EMBL" id="FUXX01000008">
    <property type="protein sequence ID" value="SKA59741.1"/>
    <property type="molecule type" value="Genomic_DNA"/>
</dbReference>
<dbReference type="GO" id="GO:0005737">
    <property type="term" value="C:cytoplasm"/>
    <property type="evidence" value="ECO:0007669"/>
    <property type="project" value="UniProtKB-SubCell"/>
</dbReference>
<proteinExistence type="inferred from homology"/>
<dbReference type="SUPFAM" id="SSF46767">
    <property type="entry name" value="Methylated DNA-protein cysteine methyltransferase, C-terminal domain"/>
    <property type="match status" value="1"/>
</dbReference>
<dbReference type="Gene3D" id="1.10.10.10">
    <property type="entry name" value="Winged helix-like DNA-binding domain superfamily/Winged helix DNA-binding domain"/>
    <property type="match status" value="1"/>
</dbReference>
<dbReference type="Gene3D" id="3.30.160.70">
    <property type="entry name" value="Methylated DNA-protein cysteine methyltransferase domain"/>
    <property type="match status" value="1"/>
</dbReference>
<sequence length="162" mass="18194">MNFVQFYNSPLGRIIITSDGNRLTGLVFDDSSLQYRANTESMLPIFTQTKRWLDIYFEGKAPDFTPQTALNSTEFRKDVWQDLLNIPHGKTVTYGELAKHLSEKKGKNKISAQAIGGAVSHNPIALIIPCHRVIGTNGSLTGYAWGLERKRKLLFLEKAIPN</sequence>
<dbReference type="InterPro" id="IPR036631">
    <property type="entry name" value="MGMT_N_sf"/>
</dbReference>
<dbReference type="InterPro" id="IPR014048">
    <property type="entry name" value="MethylDNA_cys_MeTrfase_DNA-bd"/>
</dbReference>
<dbReference type="PANTHER" id="PTHR10815">
    <property type="entry name" value="METHYLATED-DNA--PROTEIN-CYSTEINE METHYLTRANSFERASE"/>
    <property type="match status" value="1"/>
</dbReference>
<keyword evidence="5 9" id="KW-0808">Transferase</keyword>
<evidence type="ECO:0000256" key="6">
    <source>
        <dbReference type="ARBA" id="ARBA00022763"/>
    </source>
</evidence>
<protein>
    <recommendedName>
        <fullName evidence="9">Methylated-DNA--protein-cysteine methyltransferase</fullName>
        <ecNumber evidence="9">2.1.1.63</ecNumber>
    </recommendedName>
    <alternativeName>
        <fullName evidence="9">6-O-methylguanine-DNA methyltransferase</fullName>
        <shortName evidence="9">MGMT</shortName>
    </alternativeName>
    <alternativeName>
        <fullName evidence="9">O-6-methylguanine-DNA-alkyltransferase</fullName>
    </alternativeName>
</protein>
<dbReference type="GO" id="GO:0032259">
    <property type="term" value="P:methylation"/>
    <property type="evidence" value="ECO:0007669"/>
    <property type="project" value="UniProtKB-KW"/>
</dbReference>
<comment type="subcellular location">
    <subcellularLocation>
        <location evidence="9">Cytoplasm</location>
    </subcellularLocation>
</comment>
<evidence type="ECO:0000259" key="10">
    <source>
        <dbReference type="Pfam" id="PF01035"/>
    </source>
</evidence>
<comment type="miscellaneous">
    <text evidence="9">This enzyme catalyzes only one turnover and therefore is not strictly catalytic. According to one definition, an enzyme is a biocatalyst that acts repeatedly and over many reaction cycles.</text>
</comment>
<evidence type="ECO:0000313" key="13">
    <source>
        <dbReference type="Proteomes" id="UP000242432"/>
    </source>
</evidence>
<dbReference type="HAMAP" id="MF_00772">
    <property type="entry name" value="OGT"/>
    <property type="match status" value="1"/>
</dbReference>
<dbReference type="NCBIfam" id="TIGR00589">
    <property type="entry name" value="ogt"/>
    <property type="match status" value="1"/>
</dbReference>
<dbReference type="GO" id="GO:0003908">
    <property type="term" value="F:methylated-DNA-[protein]-cysteine S-methyltransferase activity"/>
    <property type="evidence" value="ECO:0007669"/>
    <property type="project" value="UniProtKB-UniRule"/>
</dbReference>
<evidence type="ECO:0000256" key="4">
    <source>
        <dbReference type="ARBA" id="ARBA00022603"/>
    </source>
</evidence>
<dbReference type="CDD" id="cd06445">
    <property type="entry name" value="ATase"/>
    <property type="match status" value="1"/>
</dbReference>
<keyword evidence="4 9" id="KW-0489">Methyltransferase</keyword>
<dbReference type="Pfam" id="PF01035">
    <property type="entry name" value="DNA_binding_1"/>
    <property type="match status" value="1"/>
</dbReference>
<keyword evidence="13" id="KW-1185">Reference proteome</keyword>
<keyword evidence="7 9" id="KW-0234">DNA repair</keyword>
<dbReference type="InterPro" id="IPR023546">
    <property type="entry name" value="MGMT"/>
</dbReference>
<dbReference type="InterPro" id="IPR001497">
    <property type="entry name" value="MethylDNA_cys_MeTrfase_AS"/>
</dbReference>
<evidence type="ECO:0000256" key="3">
    <source>
        <dbReference type="ARBA" id="ARBA00022490"/>
    </source>
</evidence>
<feature type="domain" description="Methylated-DNA-[protein]-cysteine S-methyltransferase DNA binding" evidence="10">
    <location>
        <begin position="74"/>
        <end position="158"/>
    </location>
</feature>
<dbReference type="SUPFAM" id="SSF53155">
    <property type="entry name" value="Methylated DNA-protein cysteine methyltransferase domain"/>
    <property type="match status" value="1"/>
</dbReference>
<dbReference type="AlphaFoldDB" id="A0A1T4V5B6"/>
<name>A0A1T4V5B6_9GAMM</name>
<dbReference type="Pfam" id="PF02870">
    <property type="entry name" value="Methyltransf_1N"/>
    <property type="match status" value="1"/>
</dbReference>
<feature type="active site" description="Nucleophile; methyl group acceptor" evidence="9">
    <location>
        <position position="130"/>
    </location>
</feature>
<dbReference type="InterPro" id="IPR036217">
    <property type="entry name" value="MethylDNA_cys_MeTrfase_DNAb"/>
</dbReference>